<feature type="transmembrane region" description="Helical" evidence="1">
    <location>
        <begin position="9"/>
        <end position="26"/>
    </location>
</feature>
<dbReference type="OrthoDB" id="9790557at2"/>
<keyword evidence="1" id="KW-0812">Transmembrane</keyword>
<dbReference type="SUPFAM" id="SSF48695">
    <property type="entry name" value="Multiheme cytochromes"/>
    <property type="match status" value="1"/>
</dbReference>
<dbReference type="RefSeq" id="WP_093394467.1">
    <property type="nucleotide sequence ID" value="NZ_FOUU01000003.1"/>
</dbReference>
<dbReference type="Proteomes" id="UP000199611">
    <property type="component" value="Unassembled WGS sequence"/>
</dbReference>
<proteinExistence type="predicted"/>
<keyword evidence="1" id="KW-0472">Membrane</keyword>
<dbReference type="NCBIfam" id="NF038038">
    <property type="entry name" value="cytoc_DsrJ"/>
    <property type="match status" value="1"/>
</dbReference>
<keyword evidence="1" id="KW-1133">Transmembrane helix</keyword>
<dbReference type="InterPro" id="IPR036280">
    <property type="entry name" value="Multihaem_cyt_sf"/>
</dbReference>
<protein>
    <submittedName>
        <fullName evidence="2">Putative sulfite reductase-associated electron transfer protein DsrJ</fullName>
    </submittedName>
</protein>
<evidence type="ECO:0000256" key="1">
    <source>
        <dbReference type="SAM" id="Phobius"/>
    </source>
</evidence>
<gene>
    <name evidence="2" type="ORF">SAMN05660836_01349</name>
</gene>
<evidence type="ECO:0000313" key="3">
    <source>
        <dbReference type="Proteomes" id="UP000199611"/>
    </source>
</evidence>
<dbReference type="AlphaFoldDB" id="A0A1I4TCY9"/>
<dbReference type="STRING" id="39841.SAMN05660836_01349"/>
<reference evidence="2 3" key="1">
    <citation type="submission" date="2016-10" db="EMBL/GenBank/DDBJ databases">
        <authorList>
            <person name="de Groot N.N."/>
        </authorList>
    </citation>
    <scope>NUCLEOTIDE SEQUENCE [LARGE SCALE GENOMIC DNA]</scope>
    <source>
        <strain evidence="2 3">DSM 9990</strain>
    </source>
</reference>
<evidence type="ECO:0000313" key="2">
    <source>
        <dbReference type="EMBL" id="SFM74546.1"/>
    </source>
</evidence>
<accession>A0A1I4TCY9</accession>
<name>A0A1I4TCY9_9BACT</name>
<organism evidence="2 3">
    <name type="scientific">Thermodesulforhabdus norvegica</name>
    <dbReference type="NCBI Taxonomy" id="39841"/>
    <lineage>
        <taxon>Bacteria</taxon>
        <taxon>Pseudomonadati</taxon>
        <taxon>Thermodesulfobacteriota</taxon>
        <taxon>Syntrophobacteria</taxon>
        <taxon>Syntrophobacterales</taxon>
        <taxon>Thermodesulforhabdaceae</taxon>
        <taxon>Thermodesulforhabdus</taxon>
    </lineage>
</organism>
<sequence>MRIYDAKPILIGLAIFLGLSTFPFWYNGGKAATPPQPSLETPEIQKMEKKECVAARDYMRTSHMVMLNDWRTEVVRNGRRYYVTAGGATYPASLQLACMKCHSNKAQFCDTCHNYIGLKPYCWDCHLEPPQGQQVEQVAKGE</sequence>
<dbReference type="InterPro" id="IPR047668">
    <property type="entry name" value="DsrJ"/>
</dbReference>
<dbReference type="EMBL" id="FOUU01000003">
    <property type="protein sequence ID" value="SFM74546.1"/>
    <property type="molecule type" value="Genomic_DNA"/>
</dbReference>
<keyword evidence="3" id="KW-1185">Reference proteome</keyword>